<reference evidence="1" key="1">
    <citation type="journal article" date="2016" name="Nature">
        <title>Redefining the invertebrate RNA virosphere.</title>
        <authorList>
            <person name="Shi M."/>
            <person name="Lin X.D."/>
            <person name="Tian J.H."/>
            <person name="Chen L.J."/>
            <person name="Chen X."/>
            <person name="Li C.X."/>
            <person name="Qin X.C."/>
            <person name="Li J."/>
            <person name="Cao J.P."/>
            <person name="Eden J.S."/>
            <person name="Buchmann J."/>
            <person name="Wang W."/>
            <person name="Xu J."/>
            <person name="Holmes E.C."/>
            <person name="Zhang Y.Z."/>
        </authorList>
    </citation>
    <scope>NUCLEOTIDE SEQUENCE</scope>
    <source>
        <strain evidence="1">BHTSS17966</strain>
    </source>
</reference>
<protein>
    <recommendedName>
        <fullName evidence="2">Maturation protein</fullName>
    </recommendedName>
</protein>
<proteinExistence type="predicted"/>
<accession>A0A1L3KI65</accession>
<dbReference type="EMBL" id="KX883493">
    <property type="protein sequence ID" value="APG77053.1"/>
    <property type="molecule type" value="Genomic_RNA"/>
</dbReference>
<evidence type="ECO:0008006" key="2">
    <source>
        <dbReference type="Google" id="ProtNLM"/>
    </source>
</evidence>
<name>A0A1L3KI65_9VIRU</name>
<organism evidence="1">
    <name type="scientific">Beihai levi-like virus 9</name>
    <dbReference type="NCBI Taxonomy" id="1922427"/>
    <lineage>
        <taxon>Viruses</taxon>
        <taxon>Riboviria</taxon>
    </lineage>
</organism>
<evidence type="ECO:0000313" key="1">
    <source>
        <dbReference type="EMBL" id="APG77053.1"/>
    </source>
</evidence>
<sequence length="378" mass="42897">MRHKERNTSKEVIGRYLFRNPYGGQTTHTKTLKLDRFESVDDDTSPKPYVEPNPLDIIKRYEGCVRVSGTVASQLFGVKSSEQWVSYPVVQLVPSFGVDSFTPLGSFASLALERSTPNDPSFNLGEVLFSIREIPKTIRSLQEVLRGVPDVRNLASAYLANEFGLQPMISDLLAILQLQRSLADSARKTRRAERGRSFKGTLYKDSASSRSRHWMSSQWHLHPYDVLNLYETKVWYSVRFRPIGGLSCPPNLSQSFPALAGLDRPLSTIWELVPWSFLVDYFVDVGSYLSNIQAFEHKDICIMRWIDSSSRFKPSSSPPKAVGLWTLSENTLKFKSIPSRYVKKQRAVFKSSLPAPIKFFLSSKQIANILALGLSRRY</sequence>